<feature type="chain" id="PRO_5045058823" evidence="2">
    <location>
        <begin position="37"/>
        <end position="335"/>
    </location>
</feature>
<reference evidence="3 4" key="1">
    <citation type="submission" date="2024-04" db="EMBL/GenBank/DDBJ databases">
        <title>Novel species of the genus Ideonella isolated from streams.</title>
        <authorList>
            <person name="Lu H."/>
        </authorList>
    </citation>
    <scope>NUCLEOTIDE SEQUENCE [LARGE SCALE GENOMIC DNA]</scope>
    <source>
        <strain evidence="3 4">DXS22W</strain>
    </source>
</reference>
<evidence type="ECO:0000256" key="2">
    <source>
        <dbReference type="SAM" id="SignalP"/>
    </source>
</evidence>
<dbReference type="PANTHER" id="PTHR42928">
    <property type="entry name" value="TRICARBOXYLATE-BINDING PROTEIN"/>
    <property type="match status" value="1"/>
</dbReference>
<gene>
    <name evidence="3" type="ORF">AACH10_17190</name>
</gene>
<dbReference type="Gene3D" id="3.40.190.10">
    <property type="entry name" value="Periplasmic binding protein-like II"/>
    <property type="match status" value="1"/>
</dbReference>
<dbReference type="Pfam" id="PF03401">
    <property type="entry name" value="TctC"/>
    <property type="match status" value="1"/>
</dbReference>
<dbReference type="SUPFAM" id="SSF53850">
    <property type="entry name" value="Periplasmic binding protein-like II"/>
    <property type="match status" value="1"/>
</dbReference>
<keyword evidence="2" id="KW-0732">Signal</keyword>
<dbReference type="RefSeq" id="WP_341411684.1">
    <property type="nucleotide sequence ID" value="NZ_JBBUTH010000008.1"/>
</dbReference>
<evidence type="ECO:0000256" key="1">
    <source>
        <dbReference type="ARBA" id="ARBA00006987"/>
    </source>
</evidence>
<evidence type="ECO:0000313" key="3">
    <source>
        <dbReference type="EMBL" id="MEK8051990.1"/>
    </source>
</evidence>
<dbReference type="InterPro" id="IPR042100">
    <property type="entry name" value="Bug_dom1"/>
</dbReference>
<proteinExistence type="inferred from homology"/>
<dbReference type="InterPro" id="IPR005064">
    <property type="entry name" value="BUG"/>
</dbReference>
<comment type="similarity">
    <text evidence="1">Belongs to the UPF0065 (bug) family.</text>
</comment>
<feature type="signal peptide" evidence="2">
    <location>
        <begin position="1"/>
        <end position="36"/>
    </location>
</feature>
<dbReference type="PANTHER" id="PTHR42928:SF5">
    <property type="entry name" value="BLR1237 PROTEIN"/>
    <property type="match status" value="1"/>
</dbReference>
<keyword evidence="4" id="KW-1185">Reference proteome</keyword>
<dbReference type="Proteomes" id="UP001365405">
    <property type="component" value="Unassembled WGS sequence"/>
</dbReference>
<sequence length="335" mass="34251">MPAPSFRPASPRPLRRLLLAGLAATAALGAAPLLQAQTLAGPVKLVVGFPPGSGPDVVARTLGQRLGEELKLTLAIDNRAGAGGQIAAQAVAKGAADGATLLLGEVGSISIAPAAFGKLPYQPLKEFAAISEVVRSDFVLVVPASSPQRSVADFVKAARGEKDKVNFGTFGAGTPGHFGAEVFGHLAGFGVESIHYRSTGDAVTAIIAGDVKGAFVSTALAMAQVKGGKMRALATTAPERSPLLPEVPTFTEAGYPKADFAAWFALLVPAATPPAVQDQLQRATVAALRDPEVAKKLTEAGFTVTPSSRADAQAMLQREAARWAGVVKASGFKGD</sequence>
<dbReference type="PIRSF" id="PIRSF017082">
    <property type="entry name" value="YflP"/>
    <property type="match status" value="1"/>
</dbReference>
<comment type="caution">
    <text evidence="3">The sequence shown here is derived from an EMBL/GenBank/DDBJ whole genome shotgun (WGS) entry which is preliminary data.</text>
</comment>
<protein>
    <submittedName>
        <fullName evidence="3">Tripartite tricarboxylate transporter substrate-binding protein</fullName>
    </submittedName>
</protein>
<dbReference type="EMBL" id="JBBUTH010000008">
    <property type="protein sequence ID" value="MEK8051990.1"/>
    <property type="molecule type" value="Genomic_DNA"/>
</dbReference>
<name>A0ABU9CMY9_9BURK</name>
<organism evidence="3 4">
    <name type="scientific">Pseudaquabacterium inlustre</name>
    <dbReference type="NCBI Taxonomy" id="2984192"/>
    <lineage>
        <taxon>Bacteria</taxon>
        <taxon>Pseudomonadati</taxon>
        <taxon>Pseudomonadota</taxon>
        <taxon>Betaproteobacteria</taxon>
        <taxon>Burkholderiales</taxon>
        <taxon>Sphaerotilaceae</taxon>
        <taxon>Pseudaquabacterium</taxon>
    </lineage>
</organism>
<evidence type="ECO:0000313" key="4">
    <source>
        <dbReference type="Proteomes" id="UP001365405"/>
    </source>
</evidence>
<accession>A0ABU9CMY9</accession>
<dbReference type="Gene3D" id="3.40.190.150">
    <property type="entry name" value="Bordetella uptake gene, domain 1"/>
    <property type="match status" value="1"/>
</dbReference>